<dbReference type="PANTHER" id="PTHR34107">
    <property type="entry name" value="SLL0198 PROTEIN-RELATED"/>
    <property type="match status" value="1"/>
</dbReference>
<keyword evidence="3" id="KW-1185">Reference proteome</keyword>
<dbReference type="Gene3D" id="3.90.1570.10">
    <property type="entry name" value="tt1808, chain A"/>
    <property type="match status" value="1"/>
</dbReference>
<comment type="caution">
    <text evidence="2">The sequence shown here is derived from an EMBL/GenBank/DDBJ whole genome shotgun (WGS) entry which is preliminary data.</text>
</comment>
<dbReference type="InterPro" id="IPR011335">
    <property type="entry name" value="Restrct_endonuc-II-like"/>
</dbReference>
<dbReference type="InterPro" id="IPR012296">
    <property type="entry name" value="Nuclease_put_TT1808"/>
</dbReference>
<dbReference type="CDD" id="cd06260">
    <property type="entry name" value="DUF820-like"/>
    <property type="match status" value="1"/>
</dbReference>
<evidence type="ECO:0000259" key="1">
    <source>
        <dbReference type="Pfam" id="PF05685"/>
    </source>
</evidence>
<accession>A0A139WTD7</accession>
<proteinExistence type="predicted"/>
<gene>
    <name evidence="2" type="ORF">WA1_07685</name>
</gene>
<sequence>MAILSLPPTLELQINLTDEQFFQLCQNNRDLRFERTAKGELIIMSPTGGETSVRPWRKPYPAYRNADLTYQLRGWNRQSDLGKSFDSSGGFKLPNGADRSPDASWIKIERWEALTPEEREKFLPLCPDFVVELRSPSDSLEKLQAKMQEYIDNGARLGWLIDPKRKVVEIYRPNQTVEVVQSPTTLSGEDVLPGFVLDLSPIL</sequence>
<organism evidence="2 3">
    <name type="scientific">Scytonema hofmannii PCC 7110</name>
    <dbReference type="NCBI Taxonomy" id="128403"/>
    <lineage>
        <taxon>Bacteria</taxon>
        <taxon>Bacillati</taxon>
        <taxon>Cyanobacteriota</taxon>
        <taxon>Cyanophyceae</taxon>
        <taxon>Nostocales</taxon>
        <taxon>Scytonemataceae</taxon>
        <taxon>Scytonema</taxon>
    </lineage>
</organism>
<feature type="domain" description="Putative restriction endonuclease" evidence="1">
    <location>
        <begin position="19"/>
        <end position="199"/>
    </location>
</feature>
<reference evidence="2 3" key="1">
    <citation type="journal article" date="2013" name="Genome Biol. Evol.">
        <title>Genomes of Stigonematalean cyanobacteria (subsection V) and the evolution of oxygenic photosynthesis from prokaryotes to plastids.</title>
        <authorList>
            <person name="Dagan T."/>
            <person name="Roettger M."/>
            <person name="Stucken K."/>
            <person name="Landan G."/>
            <person name="Koch R."/>
            <person name="Major P."/>
            <person name="Gould S.B."/>
            <person name="Goremykin V.V."/>
            <person name="Rippka R."/>
            <person name="Tandeau de Marsac N."/>
            <person name="Gugger M."/>
            <person name="Lockhart P.J."/>
            <person name="Allen J.F."/>
            <person name="Brune I."/>
            <person name="Maus I."/>
            <person name="Puhler A."/>
            <person name="Martin W.F."/>
        </authorList>
    </citation>
    <scope>NUCLEOTIDE SEQUENCE [LARGE SCALE GENOMIC DNA]</scope>
    <source>
        <strain evidence="2 3">PCC 7110</strain>
    </source>
</reference>
<dbReference type="STRING" id="128403.WA1_07685"/>
<dbReference type="PANTHER" id="PTHR34107:SF7">
    <property type="entry name" value="SLR2092 PROTEIN"/>
    <property type="match status" value="1"/>
</dbReference>
<protein>
    <recommendedName>
        <fullName evidence="1">Putative restriction endonuclease domain-containing protein</fullName>
    </recommendedName>
</protein>
<dbReference type="Proteomes" id="UP000076925">
    <property type="component" value="Unassembled WGS sequence"/>
</dbReference>
<dbReference type="InterPro" id="IPR008538">
    <property type="entry name" value="Uma2"/>
</dbReference>
<evidence type="ECO:0000313" key="3">
    <source>
        <dbReference type="Proteomes" id="UP000076925"/>
    </source>
</evidence>
<dbReference type="AlphaFoldDB" id="A0A139WTD7"/>
<name>A0A139WTD7_9CYAN</name>
<dbReference type="SUPFAM" id="SSF52980">
    <property type="entry name" value="Restriction endonuclease-like"/>
    <property type="match status" value="1"/>
</dbReference>
<dbReference type="EMBL" id="ANNX02000051">
    <property type="protein sequence ID" value="KYC35680.1"/>
    <property type="molecule type" value="Genomic_DNA"/>
</dbReference>
<dbReference type="Pfam" id="PF05685">
    <property type="entry name" value="Uma2"/>
    <property type="match status" value="1"/>
</dbReference>
<dbReference type="RefSeq" id="WP_017749357.1">
    <property type="nucleotide sequence ID" value="NZ_KQ976354.1"/>
</dbReference>
<evidence type="ECO:0000313" key="2">
    <source>
        <dbReference type="EMBL" id="KYC35680.1"/>
    </source>
</evidence>
<dbReference type="OrthoDB" id="455378at2"/>